<comment type="caution">
    <text evidence="7">The sequence shown here is derived from an EMBL/GenBank/DDBJ whole genome shotgun (WGS) entry which is preliminary data.</text>
</comment>
<feature type="transmembrane region" description="Helical" evidence="5">
    <location>
        <begin position="202"/>
        <end position="224"/>
    </location>
</feature>
<dbReference type="InterPro" id="IPR047200">
    <property type="entry name" value="MFS_YcaD-like"/>
</dbReference>
<dbReference type="PANTHER" id="PTHR23521">
    <property type="entry name" value="TRANSPORTER MFS SUPERFAMILY"/>
    <property type="match status" value="1"/>
</dbReference>
<feature type="transmembrane region" description="Helical" evidence="5">
    <location>
        <begin position="319"/>
        <end position="341"/>
    </location>
</feature>
<feature type="region of interest" description="Disordered" evidence="4">
    <location>
        <begin position="391"/>
        <end position="422"/>
    </location>
</feature>
<keyword evidence="1 5" id="KW-0812">Transmembrane</keyword>
<dbReference type="CDD" id="cd17477">
    <property type="entry name" value="MFS_YcaD_like"/>
    <property type="match status" value="1"/>
</dbReference>
<evidence type="ECO:0000256" key="4">
    <source>
        <dbReference type="SAM" id="MobiDB-lite"/>
    </source>
</evidence>
<organism evidence="7 8">
    <name type="scientific">Seongchinamella unica</name>
    <dbReference type="NCBI Taxonomy" id="2547392"/>
    <lineage>
        <taxon>Bacteria</taxon>
        <taxon>Pseudomonadati</taxon>
        <taxon>Pseudomonadota</taxon>
        <taxon>Gammaproteobacteria</taxon>
        <taxon>Cellvibrionales</taxon>
        <taxon>Halieaceae</taxon>
        <taxon>Seongchinamella</taxon>
    </lineage>
</organism>
<accession>A0A4R5LWD2</accession>
<feature type="transmembrane region" description="Helical" evidence="5">
    <location>
        <begin position="130"/>
        <end position="149"/>
    </location>
</feature>
<keyword evidence="3 5" id="KW-0472">Membrane</keyword>
<dbReference type="Gene3D" id="1.20.1250.20">
    <property type="entry name" value="MFS general substrate transporter like domains"/>
    <property type="match status" value="2"/>
</dbReference>
<dbReference type="InterPro" id="IPR011701">
    <property type="entry name" value="MFS"/>
</dbReference>
<feature type="transmembrane region" description="Helical" evidence="5">
    <location>
        <begin position="46"/>
        <end position="65"/>
    </location>
</feature>
<dbReference type="OrthoDB" id="9810614at2"/>
<dbReference type="InterPro" id="IPR020846">
    <property type="entry name" value="MFS_dom"/>
</dbReference>
<keyword evidence="2 5" id="KW-1133">Transmembrane helix</keyword>
<proteinExistence type="predicted"/>
<reference evidence="7 8" key="1">
    <citation type="submission" date="2019-03" db="EMBL/GenBank/DDBJ databases">
        <title>Seongchinamella monodicae gen. nov., sp. nov., a novel member of the Gammaproteobacteria isolated from a tidal mudflat of beach.</title>
        <authorList>
            <person name="Yang H.G."/>
            <person name="Kang J.W."/>
            <person name="Lee S.D."/>
        </authorList>
    </citation>
    <scope>NUCLEOTIDE SEQUENCE [LARGE SCALE GENOMIC DNA]</scope>
    <source>
        <strain evidence="7 8">GH4-78</strain>
    </source>
</reference>
<feature type="domain" description="Major facilitator superfamily (MFS) profile" evidence="6">
    <location>
        <begin position="198"/>
        <end position="422"/>
    </location>
</feature>
<dbReference type="InterPro" id="IPR036259">
    <property type="entry name" value="MFS_trans_sf"/>
</dbReference>
<feature type="transmembrane region" description="Helical" evidence="5">
    <location>
        <begin position="236"/>
        <end position="256"/>
    </location>
</feature>
<dbReference type="RefSeq" id="WP_133210565.1">
    <property type="nucleotide sequence ID" value="NZ_SMSE01000001.1"/>
</dbReference>
<feature type="transmembrane region" description="Helical" evidence="5">
    <location>
        <begin position="161"/>
        <end position="181"/>
    </location>
</feature>
<dbReference type="EMBL" id="SMSE01000001">
    <property type="protein sequence ID" value="TDG15779.1"/>
    <property type="molecule type" value="Genomic_DNA"/>
</dbReference>
<dbReference type="Pfam" id="PF07690">
    <property type="entry name" value="MFS_1"/>
    <property type="match status" value="2"/>
</dbReference>
<dbReference type="SUPFAM" id="SSF103473">
    <property type="entry name" value="MFS general substrate transporter"/>
    <property type="match status" value="1"/>
</dbReference>
<dbReference type="PANTHER" id="PTHR23521:SF3">
    <property type="entry name" value="MFS TRANSPORTER"/>
    <property type="match status" value="1"/>
</dbReference>
<dbReference type="Proteomes" id="UP000295554">
    <property type="component" value="Unassembled WGS sequence"/>
</dbReference>
<feature type="transmembrane region" description="Helical" evidence="5">
    <location>
        <begin position="72"/>
        <end position="90"/>
    </location>
</feature>
<evidence type="ECO:0000313" key="8">
    <source>
        <dbReference type="Proteomes" id="UP000295554"/>
    </source>
</evidence>
<gene>
    <name evidence="7" type="ORF">E2F43_06015</name>
</gene>
<protein>
    <submittedName>
        <fullName evidence="7">MFS transporter</fullName>
    </submittedName>
</protein>
<evidence type="ECO:0000256" key="5">
    <source>
        <dbReference type="SAM" id="Phobius"/>
    </source>
</evidence>
<sequence>MKVLLTVSSLLLSTALLLVGHGMQLTLLPLRASALGMPEWLIGLSASSYFLGFIAGCLGVPPIIGRVGHIRCFAVLAAALVSALLLLEMINAWQAWLVLRFITGLAICGLYAVIESWLTSQSTADTRGRILAIYTFITLLAMTAGQFLINVGPVDSSLPYTLAAVFIALAIIPVGLTRRIIPSPVQQTQSGFSLLYSRSQTAFAGALLSGLVMGSFWSVGALFASEIDGSYEYVTWFMSTAIIGGAILQYPLGWLSDRMDRRYILILLCLGAAVSSVAVAMGTAQTWFLAAVFLFGAMAMPIYAISLATAADVCSSEEFVAIGTSVLLLHSIGAVVAPVAMGQIMGVFGSASMFWAFAVLFLLFSALLYALLRVPRTVTVAEQTPFEAAAADMAPNTFELDPRSSDEDEETTAPETEKETAQ</sequence>
<evidence type="ECO:0000256" key="3">
    <source>
        <dbReference type="ARBA" id="ARBA00023136"/>
    </source>
</evidence>
<dbReference type="PROSITE" id="PS50850">
    <property type="entry name" value="MFS"/>
    <property type="match status" value="1"/>
</dbReference>
<evidence type="ECO:0000313" key="7">
    <source>
        <dbReference type="EMBL" id="TDG15779.1"/>
    </source>
</evidence>
<evidence type="ECO:0000256" key="1">
    <source>
        <dbReference type="ARBA" id="ARBA00022692"/>
    </source>
</evidence>
<keyword evidence="8" id="KW-1185">Reference proteome</keyword>
<feature type="transmembrane region" description="Helical" evidence="5">
    <location>
        <begin position="96"/>
        <end position="118"/>
    </location>
</feature>
<feature type="transmembrane region" description="Helical" evidence="5">
    <location>
        <begin position="263"/>
        <end position="281"/>
    </location>
</feature>
<evidence type="ECO:0000256" key="2">
    <source>
        <dbReference type="ARBA" id="ARBA00022989"/>
    </source>
</evidence>
<dbReference type="GO" id="GO:0005886">
    <property type="term" value="C:plasma membrane"/>
    <property type="evidence" value="ECO:0007669"/>
    <property type="project" value="TreeGrafter"/>
</dbReference>
<feature type="transmembrane region" description="Helical" evidence="5">
    <location>
        <begin position="287"/>
        <end position="307"/>
    </location>
</feature>
<evidence type="ECO:0000259" key="6">
    <source>
        <dbReference type="PROSITE" id="PS50850"/>
    </source>
</evidence>
<name>A0A4R5LWD2_9GAMM</name>
<dbReference type="AlphaFoldDB" id="A0A4R5LWD2"/>
<dbReference type="GO" id="GO:0022857">
    <property type="term" value="F:transmembrane transporter activity"/>
    <property type="evidence" value="ECO:0007669"/>
    <property type="project" value="InterPro"/>
</dbReference>
<feature type="transmembrane region" description="Helical" evidence="5">
    <location>
        <begin position="353"/>
        <end position="372"/>
    </location>
</feature>